<gene>
    <name evidence="3" type="ORF">DFH07DRAFT_764922</name>
</gene>
<dbReference type="AlphaFoldDB" id="A0AAD7NZC6"/>
<accession>A0AAD7NZC6</accession>
<feature type="transmembrane region" description="Helical" evidence="2">
    <location>
        <begin position="50"/>
        <end position="72"/>
    </location>
</feature>
<dbReference type="Proteomes" id="UP001215280">
    <property type="component" value="Unassembled WGS sequence"/>
</dbReference>
<protein>
    <submittedName>
        <fullName evidence="3">Uncharacterized protein</fullName>
    </submittedName>
</protein>
<comment type="caution">
    <text evidence="3">The sequence shown here is derived from an EMBL/GenBank/DDBJ whole genome shotgun (WGS) entry which is preliminary data.</text>
</comment>
<reference evidence="3" key="1">
    <citation type="submission" date="2023-03" db="EMBL/GenBank/DDBJ databases">
        <title>Massive genome expansion in bonnet fungi (Mycena s.s.) driven by repeated elements and novel gene families across ecological guilds.</title>
        <authorList>
            <consortium name="Lawrence Berkeley National Laboratory"/>
            <person name="Harder C.B."/>
            <person name="Miyauchi S."/>
            <person name="Viragh M."/>
            <person name="Kuo A."/>
            <person name="Thoen E."/>
            <person name="Andreopoulos B."/>
            <person name="Lu D."/>
            <person name="Skrede I."/>
            <person name="Drula E."/>
            <person name="Henrissat B."/>
            <person name="Morin E."/>
            <person name="Kohler A."/>
            <person name="Barry K."/>
            <person name="LaButti K."/>
            <person name="Morin E."/>
            <person name="Salamov A."/>
            <person name="Lipzen A."/>
            <person name="Mereny Z."/>
            <person name="Hegedus B."/>
            <person name="Baldrian P."/>
            <person name="Stursova M."/>
            <person name="Weitz H."/>
            <person name="Taylor A."/>
            <person name="Grigoriev I.V."/>
            <person name="Nagy L.G."/>
            <person name="Martin F."/>
            <person name="Kauserud H."/>
        </authorList>
    </citation>
    <scope>NUCLEOTIDE SEQUENCE</scope>
    <source>
        <strain evidence="3">CBHHK188m</strain>
    </source>
</reference>
<organism evidence="3 4">
    <name type="scientific">Mycena maculata</name>
    <dbReference type="NCBI Taxonomy" id="230809"/>
    <lineage>
        <taxon>Eukaryota</taxon>
        <taxon>Fungi</taxon>
        <taxon>Dikarya</taxon>
        <taxon>Basidiomycota</taxon>
        <taxon>Agaricomycotina</taxon>
        <taxon>Agaricomycetes</taxon>
        <taxon>Agaricomycetidae</taxon>
        <taxon>Agaricales</taxon>
        <taxon>Marasmiineae</taxon>
        <taxon>Mycenaceae</taxon>
        <taxon>Mycena</taxon>
    </lineage>
</organism>
<keyword evidence="2" id="KW-1133">Transmembrane helix</keyword>
<sequence>MPRVAQTTSQKHRGTFNGGMEGQGSSNVTGAGASQGQRKTWVKIAACHEVLAAIIVALAIPVIIGVDSSLGVRKTSLPQDYKLQHCGYLPLFPSLTMLQISELSSFPFFKWCHKHSSLHQGNIAWTTNAVKQCQLPDHLSQDNIKPAPSPWFISQTR</sequence>
<feature type="region of interest" description="Disordered" evidence="1">
    <location>
        <begin position="1"/>
        <end position="32"/>
    </location>
</feature>
<dbReference type="EMBL" id="JARJLG010000004">
    <property type="protein sequence ID" value="KAJ7781915.1"/>
    <property type="molecule type" value="Genomic_DNA"/>
</dbReference>
<feature type="compositionally biased region" description="Polar residues" evidence="1">
    <location>
        <begin position="23"/>
        <end position="32"/>
    </location>
</feature>
<proteinExistence type="predicted"/>
<evidence type="ECO:0000313" key="4">
    <source>
        <dbReference type="Proteomes" id="UP001215280"/>
    </source>
</evidence>
<keyword evidence="4" id="KW-1185">Reference proteome</keyword>
<keyword evidence="2" id="KW-0472">Membrane</keyword>
<evidence type="ECO:0000256" key="2">
    <source>
        <dbReference type="SAM" id="Phobius"/>
    </source>
</evidence>
<evidence type="ECO:0000313" key="3">
    <source>
        <dbReference type="EMBL" id="KAJ7781915.1"/>
    </source>
</evidence>
<name>A0AAD7NZC6_9AGAR</name>
<keyword evidence="2" id="KW-0812">Transmembrane</keyword>
<evidence type="ECO:0000256" key="1">
    <source>
        <dbReference type="SAM" id="MobiDB-lite"/>
    </source>
</evidence>